<evidence type="ECO:0000256" key="2">
    <source>
        <dbReference type="SAM" id="MobiDB-lite"/>
    </source>
</evidence>
<dbReference type="GO" id="GO:0016740">
    <property type="term" value="F:transferase activity"/>
    <property type="evidence" value="ECO:0007669"/>
    <property type="project" value="UniProtKB-KW"/>
</dbReference>
<dbReference type="AlphaFoldDB" id="A0A0F9WC98"/>
<dbReference type="Gene3D" id="2.160.10.10">
    <property type="entry name" value="Hexapeptide repeat proteins"/>
    <property type="match status" value="1"/>
</dbReference>
<dbReference type="InterPro" id="IPR011004">
    <property type="entry name" value="Trimer_LpxA-like_sf"/>
</dbReference>
<organism evidence="3">
    <name type="scientific">marine sediment metagenome</name>
    <dbReference type="NCBI Taxonomy" id="412755"/>
    <lineage>
        <taxon>unclassified sequences</taxon>
        <taxon>metagenomes</taxon>
        <taxon>ecological metagenomes</taxon>
    </lineage>
</organism>
<dbReference type="CDD" id="cd03349">
    <property type="entry name" value="LbH_XAT"/>
    <property type="match status" value="1"/>
</dbReference>
<evidence type="ECO:0008006" key="4">
    <source>
        <dbReference type="Google" id="ProtNLM"/>
    </source>
</evidence>
<dbReference type="Pfam" id="PF00132">
    <property type="entry name" value="Hexapep"/>
    <property type="match status" value="1"/>
</dbReference>
<accession>A0A0F9WC98</accession>
<proteinExistence type="predicted"/>
<reference evidence="3" key="1">
    <citation type="journal article" date="2015" name="Nature">
        <title>Complex archaea that bridge the gap between prokaryotes and eukaryotes.</title>
        <authorList>
            <person name="Spang A."/>
            <person name="Saw J.H."/>
            <person name="Jorgensen S.L."/>
            <person name="Zaremba-Niedzwiedzka K."/>
            <person name="Martijn J."/>
            <person name="Lind A.E."/>
            <person name="van Eijk R."/>
            <person name="Schleper C."/>
            <person name="Guy L."/>
            <person name="Ettema T.J."/>
        </authorList>
    </citation>
    <scope>NUCLEOTIDE SEQUENCE</scope>
</reference>
<dbReference type="EMBL" id="LAZR01000184">
    <property type="protein sequence ID" value="KKN83446.1"/>
    <property type="molecule type" value="Genomic_DNA"/>
</dbReference>
<dbReference type="PANTHER" id="PTHR43300">
    <property type="entry name" value="ACETYLTRANSFERASE"/>
    <property type="match status" value="1"/>
</dbReference>
<name>A0A0F9WC98_9ZZZZ</name>
<protein>
    <recommendedName>
        <fullName evidence="4">Antibiotic acetyltransferase</fullName>
    </recommendedName>
</protein>
<dbReference type="InterPro" id="IPR018357">
    <property type="entry name" value="Hexapep_transf_CS"/>
</dbReference>
<keyword evidence="1" id="KW-0808">Transferase</keyword>
<gene>
    <name evidence="3" type="ORF">LCGC14_0298640</name>
</gene>
<dbReference type="SUPFAM" id="SSF51161">
    <property type="entry name" value="Trimeric LpxA-like enzymes"/>
    <property type="match status" value="1"/>
</dbReference>
<evidence type="ECO:0000256" key="1">
    <source>
        <dbReference type="ARBA" id="ARBA00022679"/>
    </source>
</evidence>
<dbReference type="PANTHER" id="PTHR43300:SF11">
    <property type="entry name" value="ACETYLTRANSFERASE RV3034C-RELATED"/>
    <property type="match status" value="1"/>
</dbReference>
<evidence type="ECO:0000313" key="3">
    <source>
        <dbReference type="EMBL" id="KKN83446.1"/>
    </source>
</evidence>
<comment type="caution">
    <text evidence="3">The sequence shown here is derived from an EMBL/GenBank/DDBJ whole genome shotgun (WGS) entry which is preliminary data.</text>
</comment>
<feature type="region of interest" description="Disordered" evidence="2">
    <location>
        <begin position="1"/>
        <end position="20"/>
    </location>
</feature>
<dbReference type="InterPro" id="IPR001451">
    <property type="entry name" value="Hexapep"/>
</dbReference>
<dbReference type="InterPro" id="IPR050179">
    <property type="entry name" value="Trans_hexapeptide_repeat"/>
</dbReference>
<dbReference type="InterPro" id="IPR017694">
    <property type="entry name" value="Phosphonate_tfrase_rpt"/>
</dbReference>
<sequence length="229" mass="25751">MEEGLRTNDDDPRLRPSEPRIHPSAELKETRLGRFVEIGQRVLLRDVAIGDFSYFERGCEAIYTDIGKFSSIAANVRINALDHPMERPTTHKLSYRPNEYFRFLPIDAGWREHRRAKRVAIGHDVWVGHGAVIMPGVQIGDGAVIGANAVVAKDVASYTIVAGVPARPLRERFPAEIAERLRRLAWWDWSPEVLFAAIPDMQALPIEAFLDKWETADIAAQSASSAKRK</sequence>
<dbReference type="NCBIfam" id="TIGR03308">
    <property type="entry name" value="phn_thr-fam"/>
    <property type="match status" value="1"/>
</dbReference>
<dbReference type="PROSITE" id="PS00101">
    <property type="entry name" value="HEXAPEP_TRANSFERASES"/>
    <property type="match status" value="1"/>
</dbReference>